<dbReference type="Proteomes" id="UP000191112">
    <property type="component" value="Unassembled WGS sequence"/>
</dbReference>
<dbReference type="InterPro" id="IPR036761">
    <property type="entry name" value="TTHA0802/YceI-like_sf"/>
</dbReference>
<name>A0A1T5CT76_9FLAO</name>
<proteinExistence type="predicted"/>
<dbReference type="OrthoDB" id="951410at2"/>
<dbReference type="PANTHER" id="PTHR34406">
    <property type="entry name" value="PROTEIN YCEI"/>
    <property type="match status" value="1"/>
</dbReference>
<evidence type="ECO:0000313" key="2">
    <source>
        <dbReference type="EMBL" id="SKB62718.1"/>
    </source>
</evidence>
<keyword evidence="3" id="KW-1185">Reference proteome</keyword>
<gene>
    <name evidence="2" type="ORF">SAMN05660477_00337</name>
</gene>
<evidence type="ECO:0000259" key="1">
    <source>
        <dbReference type="SMART" id="SM00867"/>
    </source>
</evidence>
<accession>A0A1T5CT76</accession>
<dbReference type="STRING" id="619805.SAMN05660477_00337"/>
<evidence type="ECO:0000313" key="3">
    <source>
        <dbReference type="Proteomes" id="UP000191112"/>
    </source>
</evidence>
<dbReference type="InterPro" id="IPR007372">
    <property type="entry name" value="Lipid/polyisoprenoid-bd_YceI"/>
</dbReference>
<dbReference type="SUPFAM" id="SSF101874">
    <property type="entry name" value="YceI-like"/>
    <property type="match status" value="1"/>
</dbReference>
<feature type="domain" description="Lipid/polyisoprenoid-binding YceI-like" evidence="1">
    <location>
        <begin position="19"/>
        <end position="189"/>
    </location>
</feature>
<reference evidence="2 3" key="1">
    <citation type="submission" date="2017-02" db="EMBL/GenBank/DDBJ databases">
        <authorList>
            <person name="Peterson S.W."/>
        </authorList>
    </citation>
    <scope>NUCLEOTIDE SEQUENCE [LARGE SCALE GENOMIC DNA]</scope>
    <source>
        <strain evidence="2 3">DSM 22323</strain>
    </source>
</reference>
<dbReference type="Pfam" id="PF04264">
    <property type="entry name" value="YceI"/>
    <property type="match status" value="1"/>
</dbReference>
<dbReference type="PANTHER" id="PTHR34406:SF1">
    <property type="entry name" value="PROTEIN YCEI"/>
    <property type="match status" value="1"/>
</dbReference>
<dbReference type="SMART" id="SM00867">
    <property type="entry name" value="YceI"/>
    <property type="match status" value="1"/>
</dbReference>
<dbReference type="EMBL" id="FUYZ01000001">
    <property type="protein sequence ID" value="SKB62718.1"/>
    <property type="molecule type" value="Genomic_DNA"/>
</dbReference>
<dbReference type="Gene3D" id="2.40.128.110">
    <property type="entry name" value="Lipid/polyisoprenoid-binding, YceI-like"/>
    <property type="match status" value="1"/>
</dbReference>
<protein>
    <submittedName>
        <fullName evidence="2">Polyisoprenoid-binding protein YceI</fullName>
    </submittedName>
</protein>
<dbReference type="RefSeq" id="WP_079665636.1">
    <property type="nucleotide sequence ID" value="NZ_FUYZ01000001.1"/>
</dbReference>
<organism evidence="2 3">
    <name type="scientific">Soonwooa buanensis</name>
    <dbReference type="NCBI Taxonomy" id="619805"/>
    <lineage>
        <taxon>Bacteria</taxon>
        <taxon>Pseudomonadati</taxon>
        <taxon>Bacteroidota</taxon>
        <taxon>Flavobacteriia</taxon>
        <taxon>Flavobacteriales</taxon>
        <taxon>Weeksellaceae</taxon>
        <taxon>Chryseobacterium group</taxon>
        <taxon>Soonwooa</taxon>
    </lineage>
</organism>
<sequence>MKKLALVALMIGGLAFGQTKKVVASDVHWWGYKIAKSQASSHDGTVNVKSGNIVVKDNKVVGGTFVLDMTTISATDVKDAETKAKLDGHLKNGDFFEVEKFPTAEFTITAVKPNSDKLWNSTITGNLTVKGKTNAISFPAKVGVSKGVASIVTDKFSFDRQKFDVAYKSSMADVLVKDDIDMKVKVTAK</sequence>
<dbReference type="AlphaFoldDB" id="A0A1T5CT76"/>